<organism evidence="1 2">
    <name type="scientific">Rhodoferax lacus</name>
    <dbReference type="NCBI Taxonomy" id="2184758"/>
    <lineage>
        <taxon>Bacteria</taxon>
        <taxon>Pseudomonadati</taxon>
        <taxon>Pseudomonadota</taxon>
        <taxon>Betaproteobacteria</taxon>
        <taxon>Burkholderiales</taxon>
        <taxon>Comamonadaceae</taxon>
        <taxon>Rhodoferax</taxon>
    </lineage>
</organism>
<proteinExistence type="predicted"/>
<evidence type="ECO:0000313" key="2">
    <source>
        <dbReference type="Proteomes" id="UP000260665"/>
    </source>
</evidence>
<name>A0A3E1R7G6_9BURK</name>
<dbReference type="Gene3D" id="3.40.50.150">
    <property type="entry name" value="Vaccinia Virus protein VP39"/>
    <property type="match status" value="1"/>
</dbReference>
<evidence type="ECO:0000313" key="1">
    <source>
        <dbReference type="EMBL" id="RFO95131.1"/>
    </source>
</evidence>
<reference evidence="1 2" key="1">
    <citation type="submission" date="2018-05" db="EMBL/GenBank/DDBJ databases">
        <title>Rhodoferax soyangensis sp.nov., isolated from an oligotrophic freshwater lake.</title>
        <authorList>
            <person name="Park M."/>
        </authorList>
    </citation>
    <scope>NUCLEOTIDE SEQUENCE [LARGE SCALE GENOMIC DNA]</scope>
    <source>
        <strain evidence="1 2">IMCC26218</strain>
    </source>
</reference>
<dbReference type="InterPro" id="IPR029063">
    <property type="entry name" value="SAM-dependent_MTases_sf"/>
</dbReference>
<accession>A0A3E1R7G6</accession>
<dbReference type="Proteomes" id="UP000260665">
    <property type="component" value="Unassembled WGS sequence"/>
</dbReference>
<dbReference type="Pfam" id="PF13489">
    <property type="entry name" value="Methyltransf_23"/>
    <property type="match status" value="1"/>
</dbReference>
<dbReference type="AlphaFoldDB" id="A0A3E1R7G6"/>
<dbReference type="SUPFAM" id="SSF53335">
    <property type="entry name" value="S-adenosyl-L-methionine-dependent methyltransferases"/>
    <property type="match status" value="1"/>
</dbReference>
<sequence length="275" mass="31634">MKIMEVCKICWANCICIGSVDKFKACSNESPFPLGKSGVNVKYWLCQGCGFIFTTDMDRFLSSDWQRDIYNDIYYSDVDKEYKAIRPDRQAAELAFILKPYAHVIKGLDFGGGNGKTAFNMRATGFDYISYDPHSSDKNVRIDPSVINFISAFEVFEHHPQPLELMRELIQCSNDERLVILICTSRLPNILRHTPLQWAYIAPRNGHISIASKNSMKIIAKRFSMKVFIIGNMHIFFKKNAWVIGAFIMLRIIYQKISKNIEFICNGILRKLACR</sequence>
<keyword evidence="2" id="KW-1185">Reference proteome</keyword>
<protein>
    <recommendedName>
        <fullName evidence="3">Class I SAM-dependent methyltransferase</fullName>
    </recommendedName>
</protein>
<evidence type="ECO:0008006" key="3">
    <source>
        <dbReference type="Google" id="ProtNLM"/>
    </source>
</evidence>
<comment type="caution">
    <text evidence="1">The sequence shown here is derived from an EMBL/GenBank/DDBJ whole genome shotgun (WGS) entry which is preliminary data.</text>
</comment>
<dbReference type="EMBL" id="QFZK01000022">
    <property type="protein sequence ID" value="RFO95131.1"/>
    <property type="molecule type" value="Genomic_DNA"/>
</dbReference>
<gene>
    <name evidence="1" type="ORF">DIC66_20090</name>
</gene>